<dbReference type="EMBL" id="CP109872">
    <property type="protein sequence ID" value="UYW68526.1"/>
    <property type="molecule type" value="Genomic_DNA"/>
</dbReference>
<evidence type="ECO:0000313" key="1">
    <source>
        <dbReference type="EMBL" id="UYW68526.1"/>
    </source>
</evidence>
<organism evidence="1 2">
    <name type="scientific">Bacillus cereus</name>
    <dbReference type="NCBI Taxonomy" id="1396"/>
    <lineage>
        <taxon>Bacteria</taxon>
        <taxon>Bacillati</taxon>
        <taxon>Bacillota</taxon>
        <taxon>Bacilli</taxon>
        <taxon>Bacillales</taxon>
        <taxon>Bacillaceae</taxon>
        <taxon>Bacillus</taxon>
        <taxon>Bacillus cereus group</taxon>
    </lineage>
</organism>
<protein>
    <submittedName>
        <fullName evidence="1">Uncharacterized protein</fullName>
    </submittedName>
</protein>
<accession>A0AAE9PCV4</accession>
<evidence type="ECO:0000313" key="2">
    <source>
        <dbReference type="Proteomes" id="UP001163707"/>
    </source>
</evidence>
<dbReference type="Proteomes" id="UP001163707">
    <property type="component" value="Chromosome"/>
</dbReference>
<gene>
    <name evidence="1" type="ORF">OK229_22705</name>
</gene>
<proteinExistence type="predicted"/>
<dbReference type="AlphaFoldDB" id="A0AAE9PCV4"/>
<reference evidence="1" key="1">
    <citation type="submission" date="2023-02" db="EMBL/GenBank/DDBJ databases">
        <title>Complete Genome Sequence of Bacillus cereus sensu lato isolate BC38B from pepper closely related to the Bacillus anthracis clade.</title>
        <authorList>
            <person name="Abdelli M."/>
            <person name="Cerar Kisek T."/>
            <person name="Falaise C."/>
            <person name="Cumont A."/>
            <person name="Giraud M."/>
            <person name="Chatoux J."/>
            <person name="Rogee S."/>
            <person name="Dadvisard M."/>
            <person name="Larigauderie G."/>
            <person name="Raynaud F."/>
            <person name="Godic Torkar K."/>
            <person name="Ramisse V."/>
        </authorList>
    </citation>
    <scope>NUCLEOTIDE SEQUENCE</scope>
    <source>
        <strain evidence="1">BC38B</strain>
    </source>
</reference>
<sequence length="49" mass="5814">MCYKCKLTKADLEDMTIGMCLDYIDEYLEMQKPPQEKTRKATQADFNNF</sequence>
<name>A0AAE9PCV4_BACCE</name>
<dbReference type="RefSeq" id="WP_000338226.1">
    <property type="nucleotide sequence ID" value="NZ_CP095767.1"/>
</dbReference>